<keyword evidence="3" id="KW-1185">Reference proteome</keyword>
<evidence type="ECO:0000313" key="3">
    <source>
        <dbReference type="Proteomes" id="UP000275267"/>
    </source>
</evidence>
<evidence type="ECO:0000313" key="2">
    <source>
        <dbReference type="EMBL" id="RLM75378.1"/>
    </source>
</evidence>
<dbReference type="AlphaFoldDB" id="A0A3L6QC19"/>
<feature type="compositionally biased region" description="Polar residues" evidence="1">
    <location>
        <begin position="1"/>
        <end position="11"/>
    </location>
</feature>
<feature type="compositionally biased region" description="Basic and acidic residues" evidence="1">
    <location>
        <begin position="41"/>
        <end position="54"/>
    </location>
</feature>
<accession>A0A3L6QC19</accession>
<dbReference type="Proteomes" id="UP000275267">
    <property type="component" value="Unassembled WGS sequence"/>
</dbReference>
<proteinExistence type="predicted"/>
<dbReference type="OrthoDB" id="10539018at2759"/>
<reference evidence="3" key="1">
    <citation type="journal article" date="2019" name="Nat. Commun.">
        <title>The genome of broomcorn millet.</title>
        <authorList>
            <person name="Zou C."/>
            <person name="Miki D."/>
            <person name="Li D."/>
            <person name="Tang Q."/>
            <person name="Xiao L."/>
            <person name="Rajput S."/>
            <person name="Deng P."/>
            <person name="Jia W."/>
            <person name="Huang R."/>
            <person name="Zhang M."/>
            <person name="Sun Y."/>
            <person name="Hu J."/>
            <person name="Fu X."/>
            <person name="Schnable P.S."/>
            <person name="Li F."/>
            <person name="Zhang H."/>
            <person name="Feng B."/>
            <person name="Zhu X."/>
            <person name="Liu R."/>
            <person name="Schnable J.C."/>
            <person name="Zhu J.-K."/>
            <person name="Zhang H."/>
        </authorList>
    </citation>
    <scope>NUCLEOTIDE SEQUENCE [LARGE SCALE GENOMIC DNA]</scope>
</reference>
<comment type="caution">
    <text evidence="2">The sequence shown here is derived from an EMBL/GenBank/DDBJ whole genome shotgun (WGS) entry which is preliminary data.</text>
</comment>
<sequence>MVKLTTKQQMLGTDGAEQMAKKNTRQRQAYHASKPEHHKLSKEQRRRNSAESKKAYKRMMKEFRANNLHPDSIAMQNPSFTPKLIFPSVEASTISVCDQIIIPKFSGTPVYMETASEETTVPKEVVRNDEVRADQKRT</sequence>
<protein>
    <submittedName>
        <fullName evidence="2">Uncharacterized protein</fullName>
    </submittedName>
</protein>
<organism evidence="2 3">
    <name type="scientific">Panicum miliaceum</name>
    <name type="common">Proso millet</name>
    <name type="synonym">Broomcorn millet</name>
    <dbReference type="NCBI Taxonomy" id="4540"/>
    <lineage>
        <taxon>Eukaryota</taxon>
        <taxon>Viridiplantae</taxon>
        <taxon>Streptophyta</taxon>
        <taxon>Embryophyta</taxon>
        <taxon>Tracheophyta</taxon>
        <taxon>Spermatophyta</taxon>
        <taxon>Magnoliopsida</taxon>
        <taxon>Liliopsida</taxon>
        <taxon>Poales</taxon>
        <taxon>Poaceae</taxon>
        <taxon>PACMAD clade</taxon>
        <taxon>Panicoideae</taxon>
        <taxon>Panicodae</taxon>
        <taxon>Paniceae</taxon>
        <taxon>Panicinae</taxon>
        <taxon>Panicum</taxon>
        <taxon>Panicum sect. Panicum</taxon>
    </lineage>
</organism>
<dbReference type="EMBL" id="PQIB02000013">
    <property type="protein sequence ID" value="RLM75378.1"/>
    <property type="molecule type" value="Genomic_DNA"/>
</dbReference>
<name>A0A3L6QC19_PANMI</name>
<gene>
    <name evidence="2" type="ORF">C2845_PM15G05990</name>
</gene>
<feature type="region of interest" description="Disordered" evidence="1">
    <location>
        <begin position="1"/>
        <end position="54"/>
    </location>
</feature>
<evidence type="ECO:0000256" key="1">
    <source>
        <dbReference type="SAM" id="MobiDB-lite"/>
    </source>
</evidence>